<dbReference type="Pfam" id="PF03237">
    <property type="entry name" value="Terminase_6N"/>
    <property type="match status" value="1"/>
</dbReference>
<proteinExistence type="predicted"/>
<evidence type="ECO:0000313" key="1">
    <source>
        <dbReference type="EMBL" id="KKK79909.1"/>
    </source>
</evidence>
<feature type="non-terminal residue" evidence="1">
    <location>
        <position position="1"/>
    </location>
</feature>
<name>A0A0F9AN89_9ZZZZ</name>
<dbReference type="Gene3D" id="3.40.50.300">
    <property type="entry name" value="P-loop containing nucleotide triphosphate hydrolases"/>
    <property type="match status" value="1"/>
</dbReference>
<feature type="non-terminal residue" evidence="1">
    <location>
        <position position="402"/>
    </location>
</feature>
<reference evidence="1" key="1">
    <citation type="journal article" date="2015" name="Nature">
        <title>Complex archaea that bridge the gap between prokaryotes and eukaryotes.</title>
        <authorList>
            <person name="Spang A."/>
            <person name="Saw J.H."/>
            <person name="Jorgensen S.L."/>
            <person name="Zaremba-Niedzwiedzka K."/>
            <person name="Martijn J."/>
            <person name="Lind A.E."/>
            <person name="van Eijk R."/>
            <person name="Schleper C."/>
            <person name="Guy L."/>
            <person name="Ettema T.J."/>
        </authorList>
    </citation>
    <scope>NUCLEOTIDE SEQUENCE</scope>
</reference>
<comment type="caution">
    <text evidence="1">The sequence shown here is derived from an EMBL/GenBank/DDBJ whole genome shotgun (WGS) entry which is preliminary data.</text>
</comment>
<organism evidence="1">
    <name type="scientific">marine sediment metagenome</name>
    <dbReference type="NCBI Taxonomy" id="412755"/>
    <lineage>
        <taxon>unclassified sequences</taxon>
        <taxon>metagenomes</taxon>
        <taxon>ecological metagenomes</taxon>
    </lineage>
</organism>
<dbReference type="InterPro" id="IPR027417">
    <property type="entry name" value="P-loop_NTPase"/>
</dbReference>
<dbReference type="Gene3D" id="3.30.420.240">
    <property type="match status" value="1"/>
</dbReference>
<dbReference type="AlphaFoldDB" id="A0A0F9AN89"/>
<protein>
    <submittedName>
        <fullName evidence="1">Uncharacterized protein</fullName>
    </submittedName>
</protein>
<dbReference type="EMBL" id="LAZR01053817">
    <property type="protein sequence ID" value="KKK79909.1"/>
    <property type="molecule type" value="Genomic_DNA"/>
</dbReference>
<accession>A0A0F9AN89</accession>
<sequence length="402" mass="46847">SKYGKINDEEKGPIPPIVFPHLRKMCRLLEENRLLMILKARQIYMTWFMAHYALWVALFRSGAKVLMLSRGENEAAETLAYCAFIHRNLPDYLRLKKGKDQSSLITFPTMSSQIRALASTEKSGIGFGGASLVILDEWDFHPYAKENYPEIKPMIDAGGRRQLVILSAVNKLDSETKFKEIWHKASQGENNFKAHFISYDVIPYRDKSWYNQQKMDYDPLDMATRYPKTVEEALSAAADMARFNQESLKEMRRDDVRKPIEVRENGLVKIFKPSVAGRKYCFAIDSSEGEYDPSWGKIIDWRTCESVAEFHGKITVDEQARLAFALWEEYGKPYMSVERNGDGRRLIDKLVAMGITDRYWYKTTKDKLGYYTSSQNRYQFWQRGQDHTIEVWLYYPGNCFSY</sequence>
<gene>
    <name evidence="1" type="ORF">LCGC14_2828780</name>
</gene>